<dbReference type="InterPro" id="IPR001077">
    <property type="entry name" value="COMT_C"/>
</dbReference>
<feature type="active site" description="Proton acceptor" evidence="4">
    <location>
        <position position="315"/>
    </location>
</feature>
<evidence type="ECO:0000259" key="6">
    <source>
        <dbReference type="Pfam" id="PF08100"/>
    </source>
</evidence>
<dbReference type="Proteomes" id="UP000019471">
    <property type="component" value="Unassembled WGS sequence"/>
</dbReference>
<dbReference type="OrthoDB" id="1535081at2759"/>
<dbReference type="GO" id="GO:0032259">
    <property type="term" value="P:methylation"/>
    <property type="evidence" value="ECO:0007669"/>
    <property type="project" value="UniProtKB-KW"/>
</dbReference>
<keyword evidence="2" id="KW-0808">Transferase</keyword>
<dbReference type="HOGENOM" id="CLU_005533_5_0_1"/>
<dbReference type="EMBL" id="AMGX01000006">
    <property type="protein sequence ID" value="EXJ72272.1"/>
    <property type="molecule type" value="Genomic_DNA"/>
</dbReference>
<organism evidence="7 8">
    <name type="scientific">Cladophialophora psammophila CBS 110553</name>
    <dbReference type="NCBI Taxonomy" id="1182543"/>
    <lineage>
        <taxon>Eukaryota</taxon>
        <taxon>Fungi</taxon>
        <taxon>Dikarya</taxon>
        <taxon>Ascomycota</taxon>
        <taxon>Pezizomycotina</taxon>
        <taxon>Eurotiomycetes</taxon>
        <taxon>Chaetothyriomycetidae</taxon>
        <taxon>Chaetothyriales</taxon>
        <taxon>Herpotrichiellaceae</taxon>
        <taxon>Cladophialophora</taxon>
    </lineage>
</organism>
<dbReference type="Pfam" id="PF08100">
    <property type="entry name" value="Dimerisation"/>
    <property type="match status" value="1"/>
</dbReference>
<feature type="domain" description="O-methyltransferase C-terminal" evidence="5">
    <location>
        <begin position="187"/>
        <end position="385"/>
    </location>
</feature>
<dbReference type="Gene3D" id="3.40.50.150">
    <property type="entry name" value="Vaccinia Virus protein VP39"/>
    <property type="match status" value="1"/>
</dbReference>
<evidence type="ECO:0000259" key="5">
    <source>
        <dbReference type="Pfam" id="PF00891"/>
    </source>
</evidence>
<dbReference type="PANTHER" id="PTHR43712:SF2">
    <property type="entry name" value="O-METHYLTRANSFERASE CICE"/>
    <property type="match status" value="1"/>
</dbReference>
<name>W9WVP0_9EURO</name>
<dbReference type="SUPFAM" id="SSF46785">
    <property type="entry name" value="Winged helix' DNA-binding domain"/>
    <property type="match status" value="1"/>
</dbReference>
<dbReference type="InterPro" id="IPR029063">
    <property type="entry name" value="SAM-dependent_MTases_sf"/>
</dbReference>
<dbReference type="PANTHER" id="PTHR43712">
    <property type="entry name" value="PUTATIVE (AFU_ORTHOLOGUE AFUA_4G14580)-RELATED"/>
    <property type="match status" value="1"/>
</dbReference>
<proteinExistence type="predicted"/>
<evidence type="ECO:0000256" key="2">
    <source>
        <dbReference type="ARBA" id="ARBA00022679"/>
    </source>
</evidence>
<gene>
    <name evidence="7" type="ORF">A1O5_04776</name>
</gene>
<dbReference type="Pfam" id="PF00891">
    <property type="entry name" value="Methyltransf_2"/>
    <property type="match status" value="1"/>
</dbReference>
<dbReference type="GO" id="GO:0046983">
    <property type="term" value="F:protein dimerization activity"/>
    <property type="evidence" value="ECO:0007669"/>
    <property type="project" value="InterPro"/>
</dbReference>
<dbReference type="PIRSF" id="PIRSF005739">
    <property type="entry name" value="O-mtase"/>
    <property type="match status" value="1"/>
</dbReference>
<dbReference type="AlphaFoldDB" id="W9WVP0"/>
<dbReference type="eggNOG" id="KOG3178">
    <property type="taxonomic scope" value="Eukaryota"/>
</dbReference>
<dbReference type="SUPFAM" id="SSF53335">
    <property type="entry name" value="S-adenosyl-L-methionine-dependent methyltransferases"/>
    <property type="match status" value="1"/>
</dbReference>
<evidence type="ECO:0000256" key="4">
    <source>
        <dbReference type="PIRSR" id="PIRSR005739-1"/>
    </source>
</evidence>
<evidence type="ECO:0000256" key="3">
    <source>
        <dbReference type="ARBA" id="ARBA00022691"/>
    </source>
</evidence>
<dbReference type="PROSITE" id="PS51683">
    <property type="entry name" value="SAM_OMT_II"/>
    <property type="match status" value="1"/>
</dbReference>
<dbReference type="InterPro" id="IPR012967">
    <property type="entry name" value="COMT_dimerisation"/>
</dbReference>
<keyword evidence="1" id="KW-0489">Methyltransferase</keyword>
<keyword evidence="8" id="KW-1185">Reference proteome</keyword>
<evidence type="ECO:0000313" key="8">
    <source>
        <dbReference type="Proteomes" id="UP000019471"/>
    </source>
</evidence>
<keyword evidence="3" id="KW-0949">S-adenosyl-L-methionine</keyword>
<comment type="caution">
    <text evidence="7">The sequence shown here is derived from an EMBL/GenBank/DDBJ whole genome shotgun (WGS) entry which is preliminary data.</text>
</comment>
<feature type="domain" description="O-methyltransferase dimerisation" evidence="6">
    <location>
        <begin position="62"/>
        <end position="118"/>
    </location>
</feature>
<sequence>MNSANPQELIRLARDLSDVIKRVDFESGLSVAQRERILCLNQAIKNKVQPPEDHIIATAFTINLNVCIRACIELGVFDLLHSAAPNSLSASDVSRILNAEELLIIRFMRGVCSLNFATEVGPNRFLANNVTHAMAQPPLAAGFSLIFDNAARPKSNLWSHMELFRQQGYKSPFDAKNGPYQHANDCVGKTTFEHWMLDPAESARFNTFMKGVRGSRPNWYTWFDVKMLLENDREVRDKEVFMVDVAGGYGHDLDAFLQCHGDRVRGRIILQDLPGVIEAIAPGSISERIERQKHDFFLAQPVHGARIYFMHMIMHDWPDDDCVRILTHLKDAMTRGYSQILINDMILPDTQCPLIATGMDITMMAHHCGVERNEEMWMSLIAKVGGLELVKIWYPPEGEGIVQIARK</sequence>
<dbReference type="Gene3D" id="1.10.10.10">
    <property type="entry name" value="Winged helix-like DNA-binding domain superfamily/Winged helix DNA-binding domain"/>
    <property type="match status" value="1"/>
</dbReference>
<reference evidence="7 8" key="1">
    <citation type="submission" date="2013-03" db="EMBL/GenBank/DDBJ databases">
        <title>The Genome Sequence of Cladophialophora psammophila CBS 110553.</title>
        <authorList>
            <consortium name="The Broad Institute Genomics Platform"/>
            <person name="Cuomo C."/>
            <person name="de Hoog S."/>
            <person name="Gorbushina A."/>
            <person name="Walker B."/>
            <person name="Young S.K."/>
            <person name="Zeng Q."/>
            <person name="Gargeya S."/>
            <person name="Fitzgerald M."/>
            <person name="Haas B."/>
            <person name="Abouelleil A."/>
            <person name="Allen A.W."/>
            <person name="Alvarado L."/>
            <person name="Arachchi H.M."/>
            <person name="Berlin A.M."/>
            <person name="Chapman S.B."/>
            <person name="Gainer-Dewar J."/>
            <person name="Goldberg J."/>
            <person name="Griggs A."/>
            <person name="Gujja S."/>
            <person name="Hansen M."/>
            <person name="Howarth C."/>
            <person name="Imamovic A."/>
            <person name="Ireland A."/>
            <person name="Larimer J."/>
            <person name="McCowan C."/>
            <person name="Murphy C."/>
            <person name="Pearson M."/>
            <person name="Poon T.W."/>
            <person name="Priest M."/>
            <person name="Roberts A."/>
            <person name="Saif S."/>
            <person name="Shea T."/>
            <person name="Sisk P."/>
            <person name="Sykes S."/>
            <person name="Wortman J."/>
            <person name="Nusbaum C."/>
            <person name="Birren B."/>
        </authorList>
    </citation>
    <scope>NUCLEOTIDE SEQUENCE [LARGE SCALE GENOMIC DNA]</scope>
    <source>
        <strain evidence="7 8">CBS 110553</strain>
    </source>
</reference>
<accession>W9WVP0</accession>
<evidence type="ECO:0000256" key="1">
    <source>
        <dbReference type="ARBA" id="ARBA00022603"/>
    </source>
</evidence>
<dbReference type="InterPro" id="IPR036388">
    <property type="entry name" value="WH-like_DNA-bd_sf"/>
</dbReference>
<protein>
    <submittedName>
        <fullName evidence="7">Uncharacterized protein</fullName>
    </submittedName>
</protein>
<dbReference type="InterPro" id="IPR016461">
    <property type="entry name" value="COMT-like"/>
</dbReference>
<dbReference type="InterPro" id="IPR036390">
    <property type="entry name" value="WH_DNA-bd_sf"/>
</dbReference>
<evidence type="ECO:0000313" key="7">
    <source>
        <dbReference type="EMBL" id="EXJ72272.1"/>
    </source>
</evidence>
<dbReference type="RefSeq" id="XP_007743570.1">
    <property type="nucleotide sequence ID" value="XM_007745380.1"/>
</dbReference>
<dbReference type="GO" id="GO:0008171">
    <property type="term" value="F:O-methyltransferase activity"/>
    <property type="evidence" value="ECO:0007669"/>
    <property type="project" value="InterPro"/>
</dbReference>
<dbReference type="GeneID" id="19189497"/>